<keyword evidence="3" id="KW-1185">Reference proteome</keyword>
<dbReference type="EMBL" id="AAOG01000003">
    <property type="protein sequence ID" value="EAR11863.1"/>
    <property type="molecule type" value="Genomic_DNA"/>
</dbReference>
<gene>
    <name evidence="2" type="ORF">PI23P_11037</name>
</gene>
<dbReference type="Proteomes" id="UP000003053">
    <property type="component" value="Unassembled WGS sequence"/>
</dbReference>
<comment type="caution">
    <text evidence="2">The sequence shown here is derived from an EMBL/GenBank/DDBJ whole genome shotgun (WGS) entry which is preliminary data.</text>
</comment>
<evidence type="ECO:0000313" key="2">
    <source>
        <dbReference type="EMBL" id="EAR11863.1"/>
    </source>
</evidence>
<reference evidence="2 3" key="1">
    <citation type="submission" date="2006-02" db="EMBL/GenBank/DDBJ databases">
        <authorList>
            <person name="Murray A."/>
            <person name="Staley J."/>
            <person name="Ferriera S."/>
            <person name="Johnson J."/>
            <person name="Kravitz S."/>
            <person name="Halpern A."/>
            <person name="Remington K."/>
            <person name="Beeson K."/>
            <person name="Tran B."/>
            <person name="Rogers Y.-H."/>
            <person name="Friedman R."/>
            <person name="Venter J.C."/>
        </authorList>
    </citation>
    <scope>NUCLEOTIDE SEQUENCE [LARGE SCALE GENOMIC DNA]</scope>
    <source>
        <strain evidence="2 3">23-P</strain>
    </source>
</reference>
<keyword evidence="1" id="KW-0812">Transmembrane</keyword>
<proteinExistence type="predicted"/>
<name>A4C160_9FLAO</name>
<keyword evidence="1" id="KW-1133">Transmembrane helix</keyword>
<protein>
    <submittedName>
        <fullName evidence="2">Uncharacterized protein</fullName>
    </submittedName>
</protein>
<evidence type="ECO:0000256" key="1">
    <source>
        <dbReference type="SAM" id="Phobius"/>
    </source>
</evidence>
<dbReference type="AlphaFoldDB" id="A4C160"/>
<organism evidence="2 3">
    <name type="scientific">Polaribacter irgensii 23-P</name>
    <dbReference type="NCBI Taxonomy" id="313594"/>
    <lineage>
        <taxon>Bacteria</taxon>
        <taxon>Pseudomonadati</taxon>
        <taxon>Bacteroidota</taxon>
        <taxon>Flavobacteriia</taxon>
        <taxon>Flavobacteriales</taxon>
        <taxon>Flavobacteriaceae</taxon>
    </lineage>
</organism>
<sequence>MIKLKWKYQIISIIMIGLLYVGLLVALDYFFSEKINSLQSCIF</sequence>
<accession>A4C160</accession>
<keyword evidence="1" id="KW-0472">Membrane</keyword>
<dbReference type="HOGENOM" id="CLU_3237481_0_0_10"/>
<feature type="transmembrane region" description="Helical" evidence="1">
    <location>
        <begin position="12"/>
        <end position="31"/>
    </location>
</feature>
<evidence type="ECO:0000313" key="3">
    <source>
        <dbReference type="Proteomes" id="UP000003053"/>
    </source>
</evidence>